<evidence type="ECO:0000313" key="2">
    <source>
        <dbReference type="EMBL" id="GIQ81614.1"/>
    </source>
</evidence>
<evidence type="ECO:0000256" key="1">
    <source>
        <dbReference type="SAM" id="MobiDB-lite"/>
    </source>
</evidence>
<protein>
    <recommendedName>
        <fullName evidence="4">Kelch-type beta propeller</fullName>
    </recommendedName>
</protein>
<proteinExistence type="predicted"/>
<name>A0A9K3GF28_9EUKA</name>
<dbReference type="Proteomes" id="UP000265618">
    <property type="component" value="Unassembled WGS sequence"/>
</dbReference>
<dbReference type="SUPFAM" id="SSF117281">
    <property type="entry name" value="Kelch motif"/>
    <property type="match status" value="1"/>
</dbReference>
<evidence type="ECO:0000313" key="3">
    <source>
        <dbReference type="Proteomes" id="UP000265618"/>
    </source>
</evidence>
<reference evidence="2 3" key="1">
    <citation type="journal article" date="2018" name="PLoS ONE">
        <title>The draft genome of Kipferlia bialata reveals reductive genome evolution in fornicate parasites.</title>
        <authorList>
            <person name="Tanifuji G."/>
            <person name="Takabayashi S."/>
            <person name="Kume K."/>
            <person name="Takagi M."/>
            <person name="Nakayama T."/>
            <person name="Kamikawa R."/>
            <person name="Inagaki Y."/>
            <person name="Hashimoto T."/>
        </authorList>
    </citation>
    <scope>NUCLEOTIDE SEQUENCE [LARGE SCALE GENOMIC DNA]</scope>
    <source>
        <strain evidence="2">NY0173</strain>
    </source>
</reference>
<feature type="compositionally biased region" description="Basic and acidic residues" evidence="1">
    <location>
        <begin position="510"/>
        <end position="521"/>
    </location>
</feature>
<comment type="caution">
    <text evidence="2">The sequence shown here is derived from an EMBL/GenBank/DDBJ whole genome shotgun (WGS) entry which is preliminary data.</text>
</comment>
<dbReference type="AlphaFoldDB" id="A0A9K3GF28"/>
<dbReference type="InterPro" id="IPR015915">
    <property type="entry name" value="Kelch-typ_b-propeller"/>
</dbReference>
<dbReference type="EMBL" id="BDIP01000443">
    <property type="protein sequence ID" value="GIQ81614.1"/>
    <property type="molecule type" value="Genomic_DNA"/>
</dbReference>
<evidence type="ECO:0008006" key="4">
    <source>
        <dbReference type="Google" id="ProtNLM"/>
    </source>
</evidence>
<dbReference type="Gene3D" id="2.120.10.80">
    <property type="entry name" value="Kelch-type beta propeller"/>
    <property type="match status" value="1"/>
</dbReference>
<sequence length="551" mass="59908">MVGTDADKEDGETKKGDSLLELFTLQPDTQTWGKVVPSADQVWPSARTDPVVGSLNGQLLVAGGTSESVTSGDTKKPLLESWVYTLETSVWTQLPDCPLPLSMASSVMHTASDTLHVIGGVSGVMHVTLTPDGQWNTLPDLPIKACKPPLVSVGPCVLAVTHKAVMQYDTRFPSLNGWTTHQTQTPHSNSIDAYKSGTAALLDVDRVLLLTDSGDMVLIHLDPSTVASLACTTDTLAATARQLHTDISEVVYRVVGHLLSTIHEDTEGERETCLQAVLAAVDVDDSLCTLAVECAWRERESEDVVVSEWLAQREGERDYVTNVTETAIEGGERAITAGVWLSRLAECEVAVQGGRERLSFNRPWVSMLSDLCRASKGCLATPSLSAVLYLEGCAPTVPTTLGGMLSAMSKMAVEYPSYTPLWTQCVVEASSTVDDVVYLDLSDVSLVGPEDQDTCLKGYCMSRVMSFLGSEAIRQCLKGQEVEVSAFSPDTPHALRECIKAMVSGQSVDWGHDRKERDDGRVRRRRRRRYGYRDGDQEAPPKIAKRCDKAV</sequence>
<accession>A0A9K3GF28</accession>
<keyword evidence="3" id="KW-1185">Reference proteome</keyword>
<organism evidence="2 3">
    <name type="scientific">Kipferlia bialata</name>
    <dbReference type="NCBI Taxonomy" id="797122"/>
    <lineage>
        <taxon>Eukaryota</taxon>
        <taxon>Metamonada</taxon>
        <taxon>Carpediemonas-like organisms</taxon>
        <taxon>Kipferlia</taxon>
    </lineage>
</organism>
<feature type="region of interest" description="Disordered" evidence="1">
    <location>
        <begin position="510"/>
        <end position="551"/>
    </location>
</feature>
<gene>
    <name evidence="2" type="ORF">KIPB_002599</name>
</gene>